<dbReference type="AlphaFoldDB" id="A0AAD7IAV9"/>
<gene>
    <name evidence="1" type="ORF">DFH07DRAFT_86652</name>
</gene>
<dbReference type="EMBL" id="JARJLG010000139">
    <property type="protein sequence ID" value="KAJ7738080.1"/>
    <property type="molecule type" value="Genomic_DNA"/>
</dbReference>
<comment type="caution">
    <text evidence="1">The sequence shown here is derived from an EMBL/GenBank/DDBJ whole genome shotgun (WGS) entry which is preliminary data.</text>
</comment>
<evidence type="ECO:0000313" key="2">
    <source>
        <dbReference type="Proteomes" id="UP001215280"/>
    </source>
</evidence>
<sequence length="172" mass="19714">MSSLPPSPIVLPRGLLVPLGHLVGFGYRALAQLSYLPRLLQLPLTPLYLPRGRALSLLLPHLLVKALTLFGTRVRAKCDWDRDRRRQLRPAMRALCIPRRMHNLEVWNIVRLGRGRATLRVAHRLKVELARPSGVKRACLKIRGKHALNLRGPRNWVEHLHLRASLRRPTPH</sequence>
<protein>
    <submittedName>
        <fullName evidence="1">Uncharacterized protein</fullName>
    </submittedName>
</protein>
<keyword evidence="2" id="KW-1185">Reference proteome</keyword>
<organism evidence="1 2">
    <name type="scientific">Mycena maculata</name>
    <dbReference type="NCBI Taxonomy" id="230809"/>
    <lineage>
        <taxon>Eukaryota</taxon>
        <taxon>Fungi</taxon>
        <taxon>Dikarya</taxon>
        <taxon>Basidiomycota</taxon>
        <taxon>Agaricomycotina</taxon>
        <taxon>Agaricomycetes</taxon>
        <taxon>Agaricomycetidae</taxon>
        <taxon>Agaricales</taxon>
        <taxon>Marasmiineae</taxon>
        <taxon>Mycenaceae</taxon>
        <taxon>Mycena</taxon>
    </lineage>
</organism>
<proteinExistence type="predicted"/>
<evidence type="ECO:0000313" key="1">
    <source>
        <dbReference type="EMBL" id="KAJ7738080.1"/>
    </source>
</evidence>
<accession>A0AAD7IAV9</accession>
<dbReference type="Proteomes" id="UP001215280">
    <property type="component" value="Unassembled WGS sequence"/>
</dbReference>
<reference evidence="1" key="1">
    <citation type="submission" date="2023-03" db="EMBL/GenBank/DDBJ databases">
        <title>Massive genome expansion in bonnet fungi (Mycena s.s.) driven by repeated elements and novel gene families across ecological guilds.</title>
        <authorList>
            <consortium name="Lawrence Berkeley National Laboratory"/>
            <person name="Harder C.B."/>
            <person name="Miyauchi S."/>
            <person name="Viragh M."/>
            <person name="Kuo A."/>
            <person name="Thoen E."/>
            <person name="Andreopoulos B."/>
            <person name="Lu D."/>
            <person name="Skrede I."/>
            <person name="Drula E."/>
            <person name="Henrissat B."/>
            <person name="Morin E."/>
            <person name="Kohler A."/>
            <person name="Barry K."/>
            <person name="LaButti K."/>
            <person name="Morin E."/>
            <person name="Salamov A."/>
            <person name="Lipzen A."/>
            <person name="Mereny Z."/>
            <person name="Hegedus B."/>
            <person name="Baldrian P."/>
            <person name="Stursova M."/>
            <person name="Weitz H."/>
            <person name="Taylor A."/>
            <person name="Grigoriev I.V."/>
            <person name="Nagy L.G."/>
            <person name="Martin F."/>
            <person name="Kauserud H."/>
        </authorList>
    </citation>
    <scope>NUCLEOTIDE SEQUENCE</scope>
    <source>
        <strain evidence="1">CBHHK188m</strain>
    </source>
</reference>
<name>A0AAD7IAV9_9AGAR</name>